<keyword evidence="3" id="KW-1185">Reference proteome</keyword>
<reference evidence="2 3" key="1">
    <citation type="submission" date="2018-11" db="EMBL/GenBank/DDBJ databases">
        <title>Schleiferia aggregans sp. nov., a moderately thermophilic heterotrophic bacterium isolated from microbial mats at a terrestrial hot spring.</title>
        <authorList>
            <person name="Iino T."/>
            <person name="Ohkuma M."/>
            <person name="Haruta S."/>
        </authorList>
    </citation>
    <scope>NUCLEOTIDE SEQUENCE [LARGE SCALE GENOMIC DNA]</scope>
    <source>
        <strain evidence="2 3">LA</strain>
    </source>
</reference>
<name>A0A401XJ60_9FLAO</name>
<dbReference type="Proteomes" id="UP000286715">
    <property type="component" value="Unassembled WGS sequence"/>
</dbReference>
<evidence type="ECO:0000256" key="1">
    <source>
        <dbReference type="SAM" id="SignalP"/>
    </source>
</evidence>
<evidence type="ECO:0008006" key="4">
    <source>
        <dbReference type="Google" id="ProtNLM"/>
    </source>
</evidence>
<keyword evidence="1" id="KW-0732">Signal</keyword>
<accession>A0A401XJ60</accession>
<dbReference type="AlphaFoldDB" id="A0A401XJ60"/>
<dbReference type="OrthoDB" id="675330at2"/>
<proteinExistence type="predicted"/>
<evidence type="ECO:0000313" key="2">
    <source>
        <dbReference type="EMBL" id="GCD77036.1"/>
    </source>
</evidence>
<organism evidence="2 3">
    <name type="scientific">Thermaurantimonas aggregans</name>
    <dbReference type="NCBI Taxonomy" id="2173829"/>
    <lineage>
        <taxon>Bacteria</taxon>
        <taxon>Pseudomonadati</taxon>
        <taxon>Bacteroidota</taxon>
        <taxon>Flavobacteriia</taxon>
        <taxon>Flavobacteriales</taxon>
        <taxon>Schleiferiaceae</taxon>
        <taxon>Thermaurantimonas</taxon>
    </lineage>
</organism>
<dbReference type="EMBL" id="BHZE01000003">
    <property type="protein sequence ID" value="GCD77036.1"/>
    <property type="molecule type" value="Genomic_DNA"/>
</dbReference>
<evidence type="ECO:0000313" key="3">
    <source>
        <dbReference type="Proteomes" id="UP000286715"/>
    </source>
</evidence>
<protein>
    <recommendedName>
        <fullName evidence="4">Sensor of ECF-type sigma factor</fullName>
    </recommendedName>
</protein>
<dbReference type="RefSeq" id="WP_124397089.1">
    <property type="nucleotide sequence ID" value="NZ_BHZE01000003.1"/>
</dbReference>
<gene>
    <name evidence="2" type="ORF">JCM31826_05180</name>
</gene>
<feature type="signal peptide" evidence="1">
    <location>
        <begin position="1"/>
        <end position="20"/>
    </location>
</feature>
<feature type="chain" id="PRO_5019016301" description="Sensor of ECF-type sigma factor" evidence="1">
    <location>
        <begin position="21"/>
        <end position="155"/>
    </location>
</feature>
<sequence length="155" mass="18400">MAKRIVALTVLLMSVLCAGAQHDKIHQKARTRIENMRIAIITSRLDLTTEESEKFWPLYNEYRKKIDKLHQDRMELIDRKMQSDSVNALSDGEAEKVLSSILKINDEYARVQNEYYKRFQKLLGSRRALELYRSEVQFKRAIVRELREMPERRAD</sequence>
<comment type="caution">
    <text evidence="2">The sequence shown here is derived from an EMBL/GenBank/DDBJ whole genome shotgun (WGS) entry which is preliminary data.</text>
</comment>